<dbReference type="SUPFAM" id="SSF53187">
    <property type="entry name" value="Zn-dependent exopeptidases"/>
    <property type="match status" value="1"/>
</dbReference>
<evidence type="ECO:0000313" key="3">
    <source>
        <dbReference type="EMBL" id="MDT0631739.1"/>
    </source>
</evidence>
<dbReference type="Proteomes" id="UP001267426">
    <property type="component" value="Unassembled WGS sequence"/>
</dbReference>
<accession>A0ABU3BR24</accession>
<evidence type="ECO:0000259" key="2">
    <source>
        <dbReference type="PROSITE" id="PS50853"/>
    </source>
</evidence>
<dbReference type="PROSITE" id="PS50853">
    <property type="entry name" value="FN3"/>
    <property type="match status" value="1"/>
</dbReference>
<name>A0ABU3BR24_9BACT</name>
<dbReference type="RefSeq" id="WP_311663083.1">
    <property type="nucleotide sequence ID" value="NZ_JAVRHT010000016.1"/>
</dbReference>
<gene>
    <name evidence="3" type="ORF">RM540_08275</name>
</gene>
<comment type="caution">
    <text evidence="3">The sequence shown here is derived from an EMBL/GenBank/DDBJ whole genome shotgun (WGS) entry which is preliminary data.</text>
</comment>
<feature type="chain" id="PRO_5047061308" description="Fibronectin type-III domain-containing protein" evidence="1">
    <location>
        <begin position="26"/>
        <end position="964"/>
    </location>
</feature>
<dbReference type="InterPro" id="IPR036116">
    <property type="entry name" value="FN3_sf"/>
</dbReference>
<dbReference type="InterPro" id="IPR033803">
    <property type="entry name" value="CBD-like_Golvesin-Xly"/>
</dbReference>
<reference evidence="3 4" key="1">
    <citation type="submission" date="2023-09" db="EMBL/GenBank/DDBJ databases">
        <authorList>
            <person name="Rey-Velasco X."/>
        </authorList>
    </citation>
    <scope>NUCLEOTIDE SEQUENCE [LARGE SCALE GENOMIC DNA]</scope>
    <source>
        <strain evidence="3 4">F394</strain>
    </source>
</reference>
<organism evidence="3 4">
    <name type="scientific">Rubrivirga litoralis</name>
    <dbReference type="NCBI Taxonomy" id="3075598"/>
    <lineage>
        <taxon>Bacteria</taxon>
        <taxon>Pseudomonadati</taxon>
        <taxon>Rhodothermota</taxon>
        <taxon>Rhodothermia</taxon>
        <taxon>Rhodothermales</taxon>
        <taxon>Rubricoccaceae</taxon>
        <taxon>Rubrivirga</taxon>
    </lineage>
</organism>
<dbReference type="InterPro" id="IPR013783">
    <property type="entry name" value="Ig-like_fold"/>
</dbReference>
<dbReference type="Pfam" id="PF25275">
    <property type="entry name" value="Golvesin_C"/>
    <property type="match status" value="1"/>
</dbReference>
<dbReference type="PROSITE" id="PS51257">
    <property type="entry name" value="PROKAR_LIPOPROTEIN"/>
    <property type="match status" value="1"/>
</dbReference>
<dbReference type="Gene3D" id="2.60.40.10">
    <property type="entry name" value="Immunoglobulins"/>
    <property type="match status" value="1"/>
</dbReference>
<proteinExistence type="predicted"/>
<dbReference type="CDD" id="cd00063">
    <property type="entry name" value="FN3"/>
    <property type="match status" value="1"/>
</dbReference>
<dbReference type="InterPro" id="IPR003961">
    <property type="entry name" value="FN3_dom"/>
</dbReference>
<keyword evidence="4" id="KW-1185">Reference proteome</keyword>
<feature type="domain" description="Fibronectin type-III" evidence="2">
    <location>
        <begin position="589"/>
        <end position="684"/>
    </location>
</feature>
<feature type="signal peptide" evidence="1">
    <location>
        <begin position="1"/>
        <end position="25"/>
    </location>
</feature>
<protein>
    <recommendedName>
        <fullName evidence="2">Fibronectin type-III domain-containing protein</fullName>
    </recommendedName>
</protein>
<dbReference type="Gene3D" id="3.40.630.40">
    <property type="entry name" value="Zn-dependent exopeptidases"/>
    <property type="match status" value="1"/>
</dbReference>
<evidence type="ECO:0000256" key="1">
    <source>
        <dbReference type="SAM" id="SignalP"/>
    </source>
</evidence>
<sequence length="964" mass="100053">MPIVLRPALLLVVLAVAGCASSGPAAPPAPDRALTAERAERLDAVLGGLLSRCRAGGCALPVGRGVKVDSVVVAGGAVEVRFSRDLGDAPVRPATAAAFTRDVAAAVGRVLPGVPVRVVTRGAALEALVPNAYRDSLSLDPSRLFAPPEPAYPLTRPAAPPAAPTAGLAGRHVALWPSHGWLFNPETDDWGWQRARLFTTVEDLLTVQLVTQTLVPMLERAGAVVLLPRERDPQAAEVVVDDGGPGYAETGAWADGGPGFGLRAQYGDGQNPFALGTTREGQGAATWTADLPAPGAYAVHVSYAGGADRNPADRMDAARYTVRHAGGESAVLVNQTMGGETWVYLGTWEFGGPASVTLTGDGRTVSADAVRFGGGVGVVAREGQTSGRPRWTEAARYYEQYAGAPPAVYNVTGEPDADYVDDYRSRGEWVNWLRGAPFGPSFAPDDPGLGIPVDLSLAWHTDAGIDRDGTVGTLLIYDSPGMDSTGTFADGTSRLANRDLADRLQTTIVDDLRATFDPDWNRRSLWDRNYSEAARPAVPSALLELLSHQNFRDMQFGLDPRFQAVAARAVYKAIGRSLAEQRGRPFVVQPLRPTHLQATFEGGAVRLAWRPQADPLEPTAAPDAYLVQTRDGERGWGEGALVRATEASLPAPPPRVVRSYRVVAVNAGGASAPSVALAVGLAPGAGRPVLVVDAFDRVAPPASVALPDSAGFVDVVGVPDGRSVLTVGAQRVFDPDLAYESDAQPGWGASGAELEATVIAGNTRDHAAAHGAALLALGHSFVSATDEAIESGAVALDDYAAVDLALGLERRTPHPDSARAPDFEALPAPLRDRLGAYLDGGGALVVSGAHWLSDAAADPASAAWVRRYLGVEAGGAAPDAYALDAGAGLVPFAASYGPDRYAVRAPDVVRAGGAGRLVARYADGQGAAVASGRTASFGVPLEAVPDVGQRAALLAAALAAAGMR</sequence>
<dbReference type="SUPFAM" id="SSF49265">
    <property type="entry name" value="Fibronectin type III"/>
    <property type="match status" value="1"/>
</dbReference>
<dbReference type="EMBL" id="JAVRHT010000016">
    <property type="protein sequence ID" value="MDT0631739.1"/>
    <property type="molecule type" value="Genomic_DNA"/>
</dbReference>
<keyword evidence="1" id="KW-0732">Signal</keyword>
<evidence type="ECO:0000313" key="4">
    <source>
        <dbReference type="Proteomes" id="UP001267426"/>
    </source>
</evidence>